<evidence type="ECO:0000256" key="10">
    <source>
        <dbReference type="ARBA" id="ARBA00022853"/>
    </source>
</evidence>
<dbReference type="PANTHER" id="PTHR23163:SF0">
    <property type="entry name" value="E3 UBIQUITIN-PROTEIN LIGASE BRE1"/>
    <property type="match status" value="1"/>
</dbReference>
<proteinExistence type="inferred from homology"/>
<dbReference type="AlphaFoldDB" id="A0A086JH46"/>
<dbReference type="InterPro" id="IPR018957">
    <property type="entry name" value="Znf_C3HC4_RING-type"/>
</dbReference>
<evidence type="ECO:0000256" key="1">
    <source>
        <dbReference type="ARBA" id="ARBA00000900"/>
    </source>
</evidence>
<keyword evidence="11 14" id="KW-0175">Coiled coil</keyword>
<comment type="similarity">
    <text evidence="4 14">Belongs to the BRE1 family.</text>
</comment>
<keyword evidence="12 14" id="KW-0539">Nucleus</keyword>
<dbReference type="Gene3D" id="3.30.40.10">
    <property type="entry name" value="Zinc/RING finger domain, C3HC4 (zinc finger)"/>
    <property type="match status" value="1"/>
</dbReference>
<dbReference type="InterPro" id="IPR017907">
    <property type="entry name" value="Znf_RING_CS"/>
</dbReference>
<comment type="caution">
    <text evidence="18">The sequence shown here is derived from an EMBL/GenBank/DDBJ whole genome shotgun (WGS) entry which is preliminary data.</text>
</comment>
<feature type="compositionally biased region" description="Polar residues" evidence="16">
    <location>
        <begin position="643"/>
        <end position="664"/>
    </location>
</feature>
<gene>
    <name evidence="18" type="ORF">TGP89_217220</name>
</gene>
<feature type="region of interest" description="Disordered" evidence="16">
    <location>
        <begin position="1"/>
        <end position="36"/>
    </location>
</feature>
<dbReference type="VEuPathDB" id="ToxoDB:TGP89_217220"/>
<dbReference type="SMART" id="SM00184">
    <property type="entry name" value="RING"/>
    <property type="match status" value="1"/>
</dbReference>
<reference evidence="18 19" key="1">
    <citation type="submission" date="2014-03" db="EMBL/GenBank/DDBJ databases">
        <authorList>
            <person name="Sibley D."/>
            <person name="Venepally P."/>
            <person name="Karamycheva S."/>
            <person name="Hadjithomas M."/>
            <person name="Khan A."/>
            <person name="Brunk B."/>
            <person name="Roos D."/>
            <person name="Caler E."/>
            <person name="Lorenzi H."/>
        </authorList>
    </citation>
    <scope>NUCLEOTIDE SEQUENCE [LARGE SCALE GENOMIC DNA]</scope>
    <source>
        <strain evidence="19">p89</strain>
    </source>
</reference>
<keyword evidence="10 14" id="KW-0156">Chromatin regulator</keyword>
<dbReference type="Pfam" id="PF00097">
    <property type="entry name" value="zf-C3HC4"/>
    <property type="match status" value="1"/>
</dbReference>
<comment type="pathway">
    <text evidence="3 14">Protein modification; protein ubiquitination.</text>
</comment>
<keyword evidence="7 13" id="KW-0863">Zinc-finger</keyword>
<dbReference type="EC" id="2.3.2.27" evidence="14"/>
<dbReference type="EMBL" id="AEYI02001953">
    <property type="protein sequence ID" value="KFG31464.1"/>
    <property type="molecule type" value="Genomic_DNA"/>
</dbReference>
<feature type="compositionally biased region" description="Acidic residues" evidence="16">
    <location>
        <begin position="18"/>
        <end position="31"/>
    </location>
</feature>
<dbReference type="InterPro" id="IPR001841">
    <property type="entry name" value="Znf_RING"/>
</dbReference>
<feature type="region of interest" description="Disordered" evidence="16">
    <location>
        <begin position="221"/>
        <end position="244"/>
    </location>
</feature>
<protein>
    <recommendedName>
        <fullName evidence="14">E3 ubiquitin protein ligase</fullName>
        <ecNumber evidence="14">2.3.2.27</ecNumber>
    </recommendedName>
</protein>
<evidence type="ECO:0000256" key="3">
    <source>
        <dbReference type="ARBA" id="ARBA00004906"/>
    </source>
</evidence>
<feature type="coiled-coil region" evidence="15">
    <location>
        <begin position="908"/>
        <end position="955"/>
    </location>
</feature>
<evidence type="ECO:0000256" key="5">
    <source>
        <dbReference type="ARBA" id="ARBA00022679"/>
    </source>
</evidence>
<dbReference type="InterPro" id="IPR013956">
    <property type="entry name" value="E3_ubiquit_lig_Bre1"/>
</dbReference>
<evidence type="ECO:0000256" key="7">
    <source>
        <dbReference type="ARBA" id="ARBA00022771"/>
    </source>
</evidence>
<dbReference type="OrthoDB" id="10266039at2759"/>
<dbReference type="GO" id="GO:0005634">
    <property type="term" value="C:nucleus"/>
    <property type="evidence" value="ECO:0007669"/>
    <property type="project" value="UniProtKB-SubCell"/>
</dbReference>
<keyword evidence="5 14" id="KW-0808">Transferase</keyword>
<sequence length="1027" mass="115424">MSSWAGAPKRRRRLVGGTEEDAPGGEEEDQEGQEKLPLESEALLRQLIHQQRSSLHQYRREVACLQRQFEEQRREVAVATQRREAVLTAWGELQSDVLLLKARLASQVDASLVKTLVETPESALLAPSIFVTKTSVKSEAREEAGEEAAACDAPDGAVSPALSFEAPLSSDSEDSEDESSSNSKGSSLPEEEKKRLDEELRRQREWTVGLLRDFVAAVEARARPESEQAEKPEKTEMESSNGVASAMSEKGFFDRMRGALHKLREAARRHRRRARVLERDLRVQKKETLALKVETDRLQKQQALLKYRFRVLSGASPESAASLLRAAGLRDEAVEETPGARAETTVSAETASGAEGGPSGAQPGAAGPQVGAPNGPEAARADAGSQLSPGEHAPEKGDTGGDSAAGRVGSGEGSFDFLPPSTAPEEILEHLESLQRKLREREKEIARLQEERAKAEKLTAEVKILRTLNHELILQSSPYVELQQQAAKLEEAVVVRTAEVDELRRELLHEQKQKDEEFEKLLTETKEQTEKLLEKMKTLTDELQSACVDREKALFEGERLRQELLHRKLSQEEQETVFAQRCVQLSKLKMQHEQLKNAGTQMLLRNERMRKERQTLIEAIRQKDELICRLKLRLQAEERQKQEGVSTANAASAHEISSSSTPSPTAEKVEPANDPTQNCVSGVAGTSAASPSSSPRDVPRDSLHGGSLLSLDALELPGLEGDAETVEVQMAKMKLEKDALQRRLADYDQLVVEIAGLREQYARVSEEVEEVSKAFEERQTFCEHLLKQVKEKDEALADLRNRNASFLQQQQMLSRLSRLHDQKLLLLRQQYEQTTTNSRVYADALQQANVRVTLADQQREEATSVYQQMRTARDTLYKEKEEALAKLNTVVEANKVLDAAAQESLARRNAAENEARALVDAKVELEKRIDRLKAKEEKQDRKRAHTAALEELSIRDLQLLKDENETMRRRLVCFVCNERFKDHMINKCGHMFCQVCLERNVKTRNRKCPHCKAQFDQKDIRKVYLDN</sequence>
<evidence type="ECO:0000256" key="11">
    <source>
        <dbReference type="ARBA" id="ARBA00023054"/>
    </source>
</evidence>
<evidence type="ECO:0000256" key="8">
    <source>
        <dbReference type="ARBA" id="ARBA00022786"/>
    </source>
</evidence>
<evidence type="ECO:0000313" key="19">
    <source>
        <dbReference type="Proteomes" id="UP000028828"/>
    </source>
</evidence>
<dbReference type="PROSITE" id="PS00518">
    <property type="entry name" value="ZF_RING_1"/>
    <property type="match status" value="1"/>
</dbReference>
<feature type="region of interest" description="Disordered" evidence="16">
    <location>
        <begin position="334"/>
        <end position="421"/>
    </location>
</feature>
<evidence type="ECO:0000256" key="4">
    <source>
        <dbReference type="ARBA" id="ARBA00005555"/>
    </source>
</evidence>
<feature type="coiled-coil region" evidence="15">
    <location>
        <begin position="723"/>
        <end position="809"/>
    </location>
</feature>
<dbReference type="CDD" id="cd16499">
    <property type="entry name" value="RING-HC_Bre1-like"/>
    <property type="match status" value="1"/>
</dbReference>
<evidence type="ECO:0000256" key="15">
    <source>
        <dbReference type="SAM" id="Coils"/>
    </source>
</evidence>
<comment type="catalytic activity">
    <reaction evidence="1 14">
        <text>S-ubiquitinyl-[E2 ubiquitin-conjugating enzyme]-L-cysteine + [acceptor protein]-L-lysine = [E2 ubiquitin-conjugating enzyme]-L-cysteine + N(6)-ubiquitinyl-[acceptor protein]-L-lysine.</text>
        <dbReference type="EC" id="2.3.2.27"/>
    </reaction>
</comment>
<evidence type="ECO:0000256" key="12">
    <source>
        <dbReference type="ARBA" id="ARBA00023242"/>
    </source>
</evidence>
<keyword evidence="9 14" id="KW-0862">Zinc</keyword>
<organism evidence="18 19">
    <name type="scientific">Toxoplasma gondii p89</name>
    <dbReference type="NCBI Taxonomy" id="943119"/>
    <lineage>
        <taxon>Eukaryota</taxon>
        <taxon>Sar</taxon>
        <taxon>Alveolata</taxon>
        <taxon>Apicomplexa</taxon>
        <taxon>Conoidasida</taxon>
        <taxon>Coccidia</taxon>
        <taxon>Eucoccidiorida</taxon>
        <taxon>Eimeriorina</taxon>
        <taxon>Sarcocystidae</taxon>
        <taxon>Toxoplasma</taxon>
    </lineage>
</organism>
<name>A0A086JH46_TOXGO</name>
<comment type="subcellular location">
    <subcellularLocation>
        <location evidence="2 14">Nucleus</location>
    </subcellularLocation>
</comment>
<dbReference type="GO" id="GO:0016567">
    <property type="term" value="P:protein ubiquitination"/>
    <property type="evidence" value="ECO:0007669"/>
    <property type="project" value="UniProtKB-UniRule"/>
</dbReference>
<keyword evidence="8 14" id="KW-0833">Ubl conjugation pathway</keyword>
<dbReference type="PROSITE" id="PS50089">
    <property type="entry name" value="ZF_RING_2"/>
    <property type="match status" value="1"/>
</dbReference>
<dbReference type="GO" id="GO:0061630">
    <property type="term" value="F:ubiquitin protein ligase activity"/>
    <property type="evidence" value="ECO:0007669"/>
    <property type="project" value="UniProtKB-EC"/>
</dbReference>
<dbReference type="Proteomes" id="UP000028828">
    <property type="component" value="Unassembled WGS sequence"/>
</dbReference>
<evidence type="ECO:0000313" key="18">
    <source>
        <dbReference type="EMBL" id="KFG31464.1"/>
    </source>
</evidence>
<evidence type="ECO:0000256" key="9">
    <source>
        <dbReference type="ARBA" id="ARBA00022833"/>
    </source>
</evidence>
<evidence type="ECO:0000256" key="2">
    <source>
        <dbReference type="ARBA" id="ARBA00004123"/>
    </source>
</evidence>
<dbReference type="GO" id="GO:0033503">
    <property type="term" value="C:HULC complex"/>
    <property type="evidence" value="ECO:0007669"/>
    <property type="project" value="TreeGrafter"/>
</dbReference>
<feature type="compositionally biased region" description="Basic and acidic residues" evidence="16">
    <location>
        <begin position="221"/>
        <end position="237"/>
    </location>
</feature>
<keyword evidence="6 14" id="KW-0479">Metal-binding</keyword>
<evidence type="ECO:0000256" key="16">
    <source>
        <dbReference type="SAM" id="MobiDB-lite"/>
    </source>
</evidence>
<evidence type="ECO:0000256" key="14">
    <source>
        <dbReference type="RuleBase" id="RU365038"/>
    </source>
</evidence>
<feature type="region of interest" description="Disordered" evidence="16">
    <location>
        <begin position="141"/>
        <end position="196"/>
    </location>
</feature>
<dbReference type="GO" id="GO:0008270">
    <property type="term" value="F:zinc ion binding"/>
    <property type="evidence" value="ECO:0007669"/>
    <property type="project" value="UniProtKB-KW"/>
</dbReference>
<evidence type="ECO:0000256" key="13">
    <source>
        <dbReference type="PROSITE-ProRule" id="PRU00175"/>
    </source>
</evidence>
<accession>A0A086JH46</accession>
<feature type="coiled-coil region" evidence="15">
    <location>
        <begin position="260"/>
        <end position="287"/>
    </location>
</feature>
<feature type="domain" description="RING-type" evidence="17">
    <location>
        <begin position="973"/>
        <end position="1012"/>
    </location>
</feature>
<dbReference type="GO" id="GO:0006325">
    <property type="term" value="P:chromatin organization"/>
    <property type="evidence" value="ECO:0007669"/>
    <property type="project" value="UniProtKB-KW"/>
</dbReference>
<feature type="coiled-coil region" evidence="15">
    <location>
        <begin position="431"/>
        <end position="546"/>
    </location>
</feature>
<dbReference type="UniPathway" id="UPA00143"/>
<dbReference type="InterPro" id="IPR013083">
    <property type="entry name" value="Znf_RING/FYVE/PHD"/>
</dbReference>
<feature type="compositionally biased region" description="Low complexity" evidence="16">
    <location>
        <begin position="680"/>
        <end position="696"/>
    </location>
</feature>
<feature type="region of interest" description="Disordered" evidence="16">
    <location>
        <begin position="638"/>
        <end position="704"/>
    </location>
</feature>
<dbReference type="SUPFAM" id="SSF57850">
    <property type="entry name" value="RING/U-box"/>
    <property type="match status" value="1"/>
</dbReference>
<evidence type="ECO:0000256" key="6">
    <source>
        <dbReference type="ARBA" id="ARBA00022723"/>
    </source>
</evidence>
<dbReference type="PANTHER" id="PTHR23163">
    <property type="entry name" value="RING FINGER PROTEIN-RELATED"/>
    <property type="match status" value="1"/>
</dbReference>
<feature type="coiled-coil region" evidence="15">
    <location>
        <begin position="48"/>
        <end position="82"/>
    </location>
</feature>
<feature type="compositionally biased region" description="Low complexity" evidence="16">
    <location>
        <begin position="360"/>
        <end position="376"/>
    </location>
</feature>
<evidence type="ECO:0000259" key="17">
    <source>
        <dbReference type="PROSITE" id="PS50089"/>
    </source>
</evidence>